<protein>
    <submittedName>
        <fullName evidence="2">Acetyltransferase, GNAT family</fullName>
    </submittedName>
</protein>
<reference evidence="3" key="1">
    <citation type="submission" date="2016-01" db="EMBL/GenBank/DDBJ databases">
        <authorList>
            <person name="Mitreva M."/>
            <person name="Pepin K.H."/>
            <person name="Mihindukulasuriya K.A."/>
            <person name="Fulton R."/>
            <person name="Fronick C."/>
            <person name="O'Laughlin M."/>
            <person name="Miner T."/>
            <person name="Herter B."/>
            <person name="Rosa B.A."/>
            <person name="Cordes M."/>
            <person name="Tomlinson C."/>
            <person name="Wollam A."/>
            <person name="Palsikar V.B."/>
            <person name="Mardis E.R."/>
            <person name="Wilson R.K."/>
        </authorList>
    </citation>
    <scope>NUCLEOTIDE SEQUENCE [LARGE SCALE GENOMIC DNA]</scope>
    <source>
        <strain evidence="3">DNF00896</strain>
    </source>
</reference>
<evidence type="ECO:0000313" key="3">
    <source>
        <dbReference type="Proteomes" id="UP000070394"/>
    </source>
</evidence>
<dbReference type="AlphaFoldDB" id="A0A134A0M5"/>
<evidence type="ECO:0000313" key="2">
    <source>
        <dbReference type="EMBL" id="KXB61213.1"/>
    </source>
</evidence>
<dbReference type="GO" id="GO:0016747">
    <property type="term" value="F:acyltransferase activity, transferring groups other than amino-acyl groups"/>
    <property type="evidence" value="ECO:0007669"/>
    <property type="project" value="InterPro"/>
</dbReference>
<keyword evidence="2" id="KW-0808">Transferase</keyword>
<evidence type="ECO:0000259" key="1">
    <source>
        <dbReference type="PROSITE" id="PS51186"/>
    </source>
</evidence>
<dbReference type="PROSITE" id="PS51186">
    <property type="entry name" value="GNAT"/>
    <property type="match status" value="1"/>
</dbReference>
<sequence>MHLEFEMNIIKTKELTQSYIEKINNIVKSQDEVKHLPLYFDFSDDRCTYYLCFENEELMSVIALFEIDIDVYEAIAYTDPANRCKGYFKAAYTYLCNDLDKDCDISFICERNYSPSIETAKSLSLTYECTETMMELDLSSYNAEPVFDIDIIKEDDIYYIFQSDIEIGSFCFYTFTFNTDDIYFHSFNIYEEYRNKGLGKLSMSAILYYLKSLGKTKIHLQLLLENTPAYKIYKELGFIITSEISYYKKIID</sequence>
<dbReference type="PATRIC" id="fig|467210.3.peg.152"/>
<dbReference type="InterPro" id="IPR000182">
    <property type="entry name" value="GNAT_dom"/>
</dbReference>
<dbReference type="Pfam" id="PF00583">
    <property type="entry name" value="Acetyltransf_1"/>
    <property type="match status" value="1"/>
</dbReference>
<dbReference type="EMBL" id="LSDA01000002">
    <property type="protein sequence ID" value="KXB61213.1"/>
    <property type="molecule type" value="Genomic_DNA"/>
</dbReference>
<keyword evidence="3" id="KW-1185">Reference proteome</keyword>
<proteinExistence type="predicted"/>
<dbReference type="SUPFAM" id="SSF55729">
    <property type="entry name" value="Acyl-CoA N-acyltransferases (Nat)"/>
    <property type="match status" value="2"/>
</dbReference>
<comment type="caution">
    <text evidence="2">The sequence shown here is derived from an EMBL/GenBank/DDBJ whole genome shotgun (WGS) entry which is preliminary data.</text>
</comment>
<name>A0A134A0M5_9FIRM</name>
<organism evidence="2 3">
    <name type="scientific">Lachnoanaerobaculum saburreum</name>
    <dbReference type="NCBI Taxonomy" id="467210"/>
    <lineage>
        <taxon>Bacteria</taxon>
        <taxon>Bacillati</taxon>
        <taxon>Bacillota</taxon>
        <taxon>Clostridia</taxon>
        <taxon>Lachnospirales</taxon>
        <taxon>Lachnospiraceae</taxon>
        <taxon>Lachnoanaerobaculum</taxon>
    </lineage>
</organism>
<feature type="domain" description="N-acetyltransferase" evidence="1">
    <location>
        <begin position="120"/>
        <end position="252"/>
    </location>
</feature>
<dbReference type="InterPro" id="IPR016181">
    <property type="entry name" value="Acyl_CoA_acyltransferase"/>
</dbReference>
<accession>A0A134A0M5</accession>
<dbReference type="Proteomes" id="UP000070394">
    <property type="component" value="Unassembled WGS sequence"/>
</dbReference>
<dbReference type="Gene3D" id="3.40.630.30">
    <property type="match status" value="1"/>
</dbReference>
<dbReference type="STRING" id="467210.HMPREF1866_00154"/>
<dbReference type="CDD" id="cd04301">
    <property type="entry name" value="NAT_SF"/>
    <property type="match status" value="1"/>
</dbReference>
<gene>
    <name evidence="2" type="ORF">HMPREF1866_00154</name>
</gene>
<dbReference type="OrthoDB" id="7163760at2"/>